<dbReference type="RefSeq" id="WP_191732172.1">
    <property type="nucleotide sequence ID" value="NZ_JACSPR010000001.1"/>
</dbReference>
<accession>A0A8I0LES0</accession>
<feature type="transmembrane region" description="Helical" evidence="1">
    <location>
        <begin position="515"/>
        <end position="538"/>
    </location>
</feature>
<evidence type="ECO:0000256" key="1">
    <source>
        <dbReference type="SAM" id="Phobius"/>
    </source>
</evidence>
<evidence type="ECO:0000313" key="2">
    <source>
        <dbReference type="EMBL" id="MBD8028923.1"/>
    </source>
</evidence>
<keyword evidence="1" id="KW-1133">Transmembrane helix</keyword>
<keyword evidence="1" id="KW-0472">Membrane</keyword>
<dbReference type="Proteomes" id="UP000650224">
    <property type="component" value="Unassembled WGS sequence"/>
</dbReference>
<dbReference type="EMBL" id="JACSPR010000001">
    <property type="protein sequence ID" value="MBD8028923.1"/>
    <property type="molecule type" value="Genomic_DNA"/>
</dbReference>
<dbReference type="AlphaFoldDB" id="A0A8I0LES0"/>
<keyword evidence="1" id="KW-0812">Transmembrane</keyword>
<sequence length="545" mass="57719">MTAQVGAQVGAFTGTGATLRLMLRRDRWRLPAWVLGLSLLMAYFCTALGTVLDEDSLEGMAELALSPVTALVGGPGYGFDAITVPRFLAGLYGTYLMLGCALMSMLTISRHTRAEEQHGRAELVLAAPVGHHAQPTAALILTVTMNILTALFMTGVVLTSPIDPTPELMPTVLFTASIAAVGIAFAGVSIATAQLSPYSRTCTSIAGMVLAVSFIIRGIGDMSRVQNGGLAWLSWLSPIGWAQQAAPYTLNRWWPLMLPLILALLTAFLGFLLRSRRDLGAGVLADRPGNERAPSWLGSPPALAWRLQRGTVIGWSVWVVTAGLVFGAFTQTIADTADDMPAEILAVMGGSTALTEGYLGFMGIYLAVMLSVYGILSVQSLRAEETGHRAEPVLATAVGRVGWVLSWIGVTAAGALWLSVLAGVAEASGAVLVTGDGALFWPTVLGHGVQFAPVWLLIGVATLLYGLVPRLLGLVWLVFIAGSVLSMFGRMLQLSQRWLNLSPFEHVGQHPATDVGWPGVILLAGAAILLAVFGAYAFRRRDLTA</sequence>
<feature type="transmembrane region" description="Helical" evidence="1">
    <location>
        <begin position="202"/>
        <end position="220"/>
    </location>
</feature>
<reference evidence="2 3" key="1">
    <citation type="submission" date="2020-08" db="EMBL/GenBank/DDBJ databases">
        <title>A Genomic Blueprint of the Chicken Gut Microbiome.</title>
        <authorList>
            <person name="Gilroy R."/>
            <person name="Ravi A."/>
            <person name="Getino M."/>
            <person name="Pursley I."/>
            <person name="Horton D.L."/>
            <person name="Alikhan N.-F."/>
            <person name="Baker D."/>
            <person name="Gharbi K."/>
            <person name="Hall N."/>
            <person name="Watson M."/>
            <person name="Adriaenssens E.M."/>
            <person name="Foster-Nyarko E."/>
            <person name="Jarju S."/>
            <person name="Secka A."/>
            <person name="Antonio M."/>
            <person name="Oren A."/>
            <person name="Chaudhuri R."/>
            <person name="La Ragione R.M."/>
            <person name="Hildebrand F."/>
            <person name="Pallen M.J."/>
        </authorList>
    </citation>
    <scope>NUCLEOTIDE SEQUENCE [LARGE SCALE GENOMIC DNA]</scope>
    <source>
        <strain evidence="2 3">Sa1YVA5</strain>
    </source>
</reference>
<keyword evidence="3" id="KW-1185">Reference proteome</keyword>
<comment type="caution">
    <text evidence="2">The sequence shown here is derived from an EMBL/GenBank/DDBJ whole genome shotgun (WGS) entry which is preliminary data.</text>
</comment>
<proteinExistence type="predicted"/>
<feature type="transmembrane region" description="Helical" evidence="1">
    <location>
        <begin position="138"/>
        <end position="162"/>
    </location>
</feature>
<feature type="transmembrane region" description="Helical" evidence="1">
    <location>
        <begin position="444"/>
        <end position="467"/>
    </location>
</feature>
<feature type="transmembrane region" description="Helical" evidence="1">
    <location>
        <begin position="474"/>
        <end position="495"/>
    </location>
</feature>
<feature type="transmembrane region" description="Helical" evidence="1">
    <location>
        <begin position="253"/>
        <end position="273"/>
    </location>
</feature>
<feature type="transmembrane region" description="Helical" evidence="1">
    <location>
        <begin position="168"/>
        <end position="190"/>
    </location>
</feature>
<feature type="transmembrane region" description="Helical" evidence="1">
    <location>
        <begin position="397"/>
        <end position="424"/>
    </location>
</feature>
<protein>
    <submittedName>
        <fullName evidence="2">ABC transporter permease</fullName>
    </submittedName>
</protein>
<feature type="transmembrane region" description="Helical" evidence="1">
    <location>
        <begin position="30"/>
        <end position="52"/>
    </location>
</feature>
<feature type="transmembrane region" description="Helical" evidence="1">
    <location>
        <begin position="358"/>
        <end position="376"/>
    </location>
</feature>
<organism evidence="2 3">
    <name type="scientific">Corynebacterium gallinarum</name>
    <dbReference type="NCBI Taxonomy" id="2762214"/>
    <lineage>
        <taxon>Bacteria</taxon>
        <taxon>Bacillati</taxon>
        <taxon>Actinomycetota</taxon>
        <taxon>Actinomycetes</taxon>
        <taxon>Mycobacteriales</taxon>
        <taxon>Corynebacteriaceae</taxon>
        <taxon>Corynebacterium</taxon>
    </lineage>
</organism>
<feature type="transmembrane region" description="Helical" evidence="1">
    <location>
        <begin position="87"/>
        <end position="108"/>
    </location>
</feature>
<name>A0A8I0LES0_9CORY</name>
<evidence type="ECO:0000313" key="3">
    <source>
        <dbReference type="Proteomes" id="UP000650224"/>
    </source>
</evidence>
<feature type="transmembrane region" description="Helical" evidence="1">
    <location>
        <begin position="312"/>
        <end position="334"/>
    </location>
</feature>
<gene>
    <name evidence="2" type="ORF">H9627_01030</name>
</gene>